<reference evidence="2 3" key="1">
    <citation type="submission" date="2018-06" db="EMBL/GenBank/DDBJ databases">
        <title>Freshwater and sediment microbial communities from various areas in North America, analyzing microbe dynamics in response to fracking.</title>
        <authorList>
            <person name="Lamendella R."/>
        </authorList>
    </citation>
    <scope>NUCLEOTIDE SEQUENCE [LARGE SCALE GENOMIC DNA]</scope>
    <source>
        <strain evidence="2 3">97B</strain>
    </source>
</reference>
<dbReference type="RefSeq" id="WP_113968284.1">
    <property type="nucleotide sequence ID" value="NZ_QNRJ01000002.1"/>
</dbReference>
<sequence>MTYDRYTSIVQELATSLQELEASRSQHPLIQQYIDDEITEVKQALNRVRDNQYGYCEMSGEEIPFDFIMMNPTCTTLHGALEWRRFGKISSYS</sequence>
<dbReference type="Proteomes" id="UP000252118">
    <property type="component" value="Unassembled WGS sequence"/>
</dbReference>
<evidence type="ECO:0000313" key="2">
    <source>
        <dbReference type="EMBL" id="RBP06888.1"/>
    </source>
</evidence>
<dbReference type="AlphaFoldDB" id="A0A366EWZ5"/>
<dbReference type="EMBL" id="QNRJ01000002">
    <property type="protein sequence ID" value="RBP06888.1"/>
    <property type="molecule type" value="Genomic_DNA"/>
</dbReference>
<organism evidence="2 3">
    <name type="scientific">Rossellomorea aquimaris</name>
    <dbReference type="NCBI Taxonomy" id="189382"/>
    <lineage>
        <taxon>Bacteria</taxon>
        <taxon>Bacillati</taxon>
        <taxon>Bacillota</taxon>
        <taxon>Bacilli</taxon>
        <taxon>Bacillales</taxon>
        <taxon>Bacillaceae</taxon>
        <taxon>Rossellomorea</taxon>
    </lineage>
</organism>
<comment type="caution">
    <text evidence="2">The sequence shown here is derived from an EMBL/GenBank/DDBJ whole genome shotgun (WGS) entry which is preliminary data.</text>
</comment>
<accession>A0A366EWZ5</accession>
<gene>
    <name evidence="2" type="ORF">DET59_102274</name>
</gene>
<evidence type="ECO:0000313" key="3">
    <source>
        <dbReference type="Proteomes" id="UP000252118"/>
    </source>
</evidence>
<dbReference type="Gene3D" id="1.20.120.910">
    <property type="entry name" value="DksA, coiled-coil domain"/>
    <property type="match status" value="1"/>
</dbReference>
<protein>
    <submittedName>
        <fullName evidence="2">Uncharacterized protein</fullName>
    </submittedName>
</protein>
<comment type="caution">
    <text evidence="1">Lacks conserved residue(s) required for the propagation of feature annotation.</text>
</comment>
<dbReference type="PROSITE" id="PS51128">
    <property type="entry name" value="ZF_DKSA_2"/>
    <property type="match status" value="1"/>
</dbReference>
<proteinExistence type="predicted"/>
<name>A0A366EWZ5_9BACI</name>
<dbReference type="OrthoDB" id="2875147at2"/>
<evidence type="ECO:0000256" key="1">
    <source>
        <dbReference type="PROSITE-ProRule" id="PRU00510"/>
    </source>
</evidence>